<dbReference type="Proteomes" id="UP001595906">
    <property type="component" value="Unassembled WGS sequence"/>
</dbReference>
<proteinExistence type="predicted"/>
<dbReference type="Gene3D" id="2.130.10.10">
    <property type="entry name" value="YVTN repeat-like/Quinoprotein amine dehydrogenase"/>
    <property type="match status" value="2"/>
</dbReference>
<keyword evidence="1" id="KW-0378">Hydrolase</keyword>
<dbReference type="Pfam" id="PF10282">
    <property type="entry name" value="Lactonase"/>
    <property type="match status" value="1"/>
</dbReference>
<evidence type="ECO:0000313" key="4">
    <source>
        <dbReference type="Proteomes" id="UP001595906"/>
    </source>
</evidence>
<dbReference type="EMBL" id="JBHSDC010000002">
    <property type="protein sequence ID" value="MFC4230626.1"/>
    <property type="molecule type" value="Genomic_DNA"/>
</dbReference>
<organism evidence="3 4">
    <name type="scientific">Parasediminibacterium paludis</name>
    <dbReference type="NCBI Taxonomy" id="908966"/>
    <lineage>
        <taxon>Bacteria</taxon>
        <taxon>Pseudomonadati</taxon>
        <taxon>Bacteroidota</taxon>
        <taxon>Chitinophagia</taxon>
        <taxon>Chitinophagales</taxon>
        <taxon>Chitinophagaceae</taxon>
        <taxon>Parasediminibacterium</taxon>
    </lineage>
</organism>
<dbReference type="InterPro" id="IPR051200">
    <property type="entry name" value="Host-pathogen_enzymatic-act"/>
</dbReference>
<dbReference type="InterPro" id="IPR019405">
    <property type="entry name" value="Lactonase_7-beta_prop"/>
</dbReference>
<dbReference type="PANTHER" id="PTHR47197:SF3">
    <property type="entry name" value="DIHYDRO-HEME D1 DEHYDROGENASE"/>
    <property type="match status" value="1"/>
</dbReference>
<evidence type="ECO:0000256" key="2">
    <source>
        <dbReference type="SAM" id="SignalP"/>
    </source>
</evidence>
<dbReference type="PANTHER" id="PTHR47197">
    <property type="entry name" value="PROTEIN NIRF"/>
    <property type="match status" value="1"/>
</dbReference>
<sequence length="861" mass="93641">MKSQKLIAALVSCLFVLTTIAQQNPKITARDNQNKRTQVDSAWRHFTVGDQLFANSNLFNPAGQSLGMEKGTRVLNLGLAKQNKFLVVKKNNGLAVVNAESFTVVSQLPYEKNEGGSMYGLTVDADDSTVYFTGAKKNLYIGNINNAGAITLRKKIDVSVGDKTTTPLGIGLCDNHIALVALAIPNEVAVVDIAAGKIIGRIPVSVCPYAIVISKNQKLAFVSNFGGPHPKKGDRTEKSAGTEVAVDERSIALRGSVTVIDIAAKKTVAEISTRIHPESMVLSPDGNLLYVSDESGDGISVIDTKTLTVVNTFNTKPDAALPYGSLTTALAFSPDGKVLYTANAGNNAIALIDPKHPQNGPYGFLAAGGFPGAVCTDGHQIFIGNVTPLKQGALQKVAIPQNKAQLDAYSATAKKGFHFIDMLRAQTQANAKASPTPVPAATGEPSPIKHVVYIIRENKKFDQELGDIGMGNCDPKLVQFGDSVTPNAHSLAKQFVLLDNYYCNGVNSSDGHQWAIQGITTPYHEKDFSAGRCAYDFGTDPLCYAGCGFIWDHLIRKGISFRNFGETDLAEVTPGKTWTNIYDAWKSNSDSVWYKCAYQLGNLEKYSDLRFPGWNLTITDQVRADRFINALHEYEAKGSLPEFMIIYLPNDHTSGYGDGIPTPRAYVADNDLATGRVIEALTKSPFWKDMAVFVNEDDPQSGTDHVDAHRSVCYIASPYAKRHLLLSKFYNQSSVLHTICQIFGVQPMNQLVAMAPLMTDCFVNTPDFTGYTALKPGVAVNEMNPPKNKLSKTTALLAPLTQRIDFSKPDLIDSDALLFSKYMWSTIYGDRPFPIKYFGVQPKKLKALGLQLSDQNKAGDD</sequence>
<evidence type="ECO:0000256" key="1">
    <source>
        <dbReference type="ARBA" id="ARBA00022801"/>
    </source>
</evidence>
<reference evidence="4" key="1">
    <citation type="journal article" date="2019" name="Int. J. Syst. Evol. Microbiol.">
        <title>The Global Catalogue of Microorganisms (GCM) 10K type strain sequencing project: providing services to taxonomists for standard genome sequencing and annotation.</title>
        <authorList>
            <consortium name="The Broad Institute Genomics Platform"/>
            <consortium name="The Broad Institute Genome Sequencing Center for Infectious Disease"/>
            <person name="Wu L."/>
            <person name="Ma J."/>
        </authorList>
    </citation>
    <scope>NUCLEOTIDE SEQUENCE [LARGE SCALE GENOMIC DNA]</scope>
    <source>
        <strain evidence="4">CECT 8010</strain>
    </source>
</reference>
<dbReference type="SUPFAM" id="SSF50974">
    <property type="entry name" value="Nitrous oxide reductase, N-terminal domain"/>
    <property type="match status" value="1"/>
</dbReference>
<keyword evidence="4" id="KW-1185">Reference proteome</keyword>
<dbReference type="SUPFAM" id="SSF53649">
    <property type="entry name" value="Alkaline phosphatase-like"/>
    <property type="match status" value="1"/>
</dbReference>
<dbReference type="InterPro" id="IPR017850">
    <property type="entry name" value="Alkaline_phosphatase_core_sf"/>
</dbReference>
<dbReference type="RefSeq" id="WP_379011914.1">
    <property type="nucleotide sequence ID" value="NZ_JBHSDC010000002.1"/>
</dbReference>
<feature type="signal peptide" evidence="2">
    <location>
        <begin position="1"/>
        <end position="21"/>
    </location>
</feature>
<feature type="chain" id="PRO_5046163283" evidence="2">
    <location>
        <begin position="22"/>
        <end position="861"/>
    </location>
</feature>
<dbReference type="Pfam" id="PF04185">
    <property type="entry name" value="Phosphoesterase"/>
    <property type="match status" value="1"/>
</dbReference>
<dbReference type="InterPro" id="IPR011045">
    <property type="entry name" value="N2O_reductase_N"/>
</dbReference>
<accession>A0ABV8PU97</accession>
<gene>
    <name evidence="3" type="ORF">ACFOW1_01905</name>
</gene>
<dbReference type="InterPro" id="IPR015943">
    <property type="entry name" value="WD40/YVTN_repeat-like_dom_sf"/>
</dbReference>
<comment type="caution">
    <text evidence="3">The sequence shown here is derived from an EMBL/GenBank/DDBJ whole genome shotgun (WGS) entry which is preliminary data.</text>
</comment>
<name>A0ABV8PU97_9BACT</name>
<protein>
    <submittedName>
        <fullName evidence="3">Bifunctional YncE family protein/alkaline phosphatase family protein</fullName>
    </submittedName>
</protein>
<keyword evidence="2" id="KW-0732">Signal</keyword>
<dbReference type="InterPro" id="IPR007312">
    <property type="entry name" value="Phosphoesterase"/>
</dbReference>
<evidence type="ECO:0000313" key="3">
    <source>
        <dbReference type="EMBL" id="MFC4230626.1"/>
    </source>
</evidence>
<dbReference type="Gene3D" id="3.40.720.10">
    <property type="entry name" value="Alkaline Phosphatase, subunit A"/>
    <property type="match status" value="1"/>
</dbReference>